<keyword evidence="1" id="KW-1133">Transmembrane helix</keyword>
<dbReference type="PANTHER" id="PTHR31446:SF29">
    <property type="entry name" value="ACID PHOSPHATASE_VANADIUM-DEPENDENT HALOPEROXIDASE-RELATED PROTEIN"/>
    <property type="match status" value="1"/>
</dbReference>
<accession>A0A3B0UAL9</accession>
<dbReference type="EMBL" id="UOET01000118">
    <property type="protein sequence ID" value="VAW27498.1"/>
    <property type="molecule type" value="Genomic_DNA"/>
</dbReference>
<feature type="transmembrane region" description="Helical" evidence="1">
    <location>
        <begin position="12"/>
        <end position="33"/>
    </location>
</feature>
<keyword evidence="1" id="KW-0812">Transmembrane</keyword>
<dbReference type="Pfam" id="PF02681">
    <property type="entry name" value="DUF212"/>
    <property type="match status" value="1"/>
</dbReference>
<gene>
    <name evidence="2" type="ORF">MNBD_BACTEROID07-864</name>
</gene>
<reference evidence="2" key="1">
    <citation type="submission" date="2018-06" db="EMBL/GenBank/DDBJ databases">
        <authorList>
            <person name="Zhirakovskaya E."/>
        </authorList>
    </citation>
    <scope>NUCLEOTIDE SEQUENCE</scope>
</reference>
<feature type="transmembrane region" description="Helical" evidence="1">
    <location>
        <begin position="58"/>
        <end position="84"/>
    </location>
</feature>
<name>A0A3B0UAL9_9ZZZZ</name>
<dbReference type="PANTHER" id="PTHR31446">
    <property type="entry name" value="ACID PHOSPHATASE/VANADIUM-DEPENDENT HALOPEROXIDASE-RELATED PROTEIN"/>
    <property type="match status" value="1"/>
</dbReference>
<evidence type="ECO:0000256" key="1">
    <source>
        <dbReference type="SAM" id="Phobius"/>
    </source>
</evidence>
<proteinExistence type="predicted"/>
<keyword evidence="1" id="KW-0472">Membrane</keyword>
<dbReference type="AlphaFoldDB" id="A0A3B0UAL9"/>
<feature type="non-terminal residue" evidence="2">
    <location>
        <position position="144"/>
    </location>
</feature>
<organism evidence="2">
    <name type="scientific">hydrothermal vent metagenome</name>
    <dbReference type="NCBI Taxonomy" id="652676"/>
    <lineage>
        <taxon>unclassified sequences</taxon>
        <taxon>metagenomes</taxon>
        <taxon>ecological metagenomes</taxon>
    </lineage>
</organism>
<dbReference type="InterPro" id="IPR003832">
    <property type="entry name" value="DUF212"/>
</dbReference>
<protein>
    <submittedName>
        <fullName evidence="2">Uncharacterized membrane protein YuiD</fullName>
    </submittedName>
</protein>
<sequence>METGIIFGNKILDVVFVAWFIAQFYKVFSSIIVEKKFNVKRLWETGGMPSSHSSTVSALATAIGISQGPASPLFAISVVFAIIVMHDAAGIRRAAGKQAGVLNNLRRSLSKLFDEKLGEVQLKELLGHSPVEVLAGAILGVAVA</sequence>
<evidence type="ECO:0000313" key="2">
    <source>
        <dbReference type="EMBL" id="VAW27498.1"/>
    </source>
</evidence>